<feature type="signal peptide" evidence="1">
    <location>
        <begin position="1"/>
        <end position="19"/>
    </location>
</feature>
<organism evidence="3 4">
    <name type="scientific">Terrimonas rubra</name>
    <dbReference type="NCBI Taxonomy" id="1035890"/>
    <lineage>
        <taxon>Bacteria</taxon>
        <taxon>Pseudomonadati</taxon>
        <taxon>Bacteroidota</taxon>
        <taxon>Chitinophagia</taxon>
        <taxon>Chitinophagales</taxon>
        <taxon>Chitinophagaceae</taxon>
        <taxon>Terrimonas</taxon>
    </lineage>
</organism>
<evidence type="ECO:0000313" key="4">
    <source>
        <dbReference type="Proteomes" id="UP001597511"/>
    </source>
</evidence>
<keyword evidence="1" id="KW-0732">Signal</keyword>
<evidence type="ECO:0000259" key="2">
    <source>
        <dbReference type="Pfam" id="PF10077"/>
    </source>
</evidence>
<name>A0ABW6A065_9BACT</name>
<dbReference type="Proteomes" id="UP001597511">
    <property type="component" value="Unassembled WGS sequence"/>
</dbReference>
<gene>
    <name evidence="3" type="ORF">ACFS6H_00155</name>
</gene>
<feature type="chain" id="PRO_5047423738" evidence="1">
    <location>
        <begin position="20"/>
        <end position="172"/>
    </location>
</feature>
<protein>
    <submittedName>
        <fullName evidence="3">YegJ family protein</fullName>
    </submittedName>
</protein>
<dbReference type="Pfam" id="PF10077">
    <property type="entry name" value="DUF2314"/>
    <property type="match status" value="1"/>
</dbReference>
<feature type="domain" description="DUF2314" evidence="2">
    <location>
        <begin position="45"/>
        <end position="169"/>
    </location>
</feature>
<evidence type="ECO:0000313" key="3">
    <source>
        <dbReference type="EMBL" id="MFD2918095.1"/>
    </source>
</evidence>
<accession>A0ABW6A065</accession>
<reference evidence="4" key="1">
    <citation type="journal article" date="2019" name="Int. J. Syst. Evol. Microbiol.">
        <title>The Global Catalogue of Microorganisms (GCM) 10K type strain sequencing project: providing services to taxonomists for standard genome sequencing and annotation.</title>
        <authorList>
            <consortium name="The Broad Institute Genomics Platform"/>
            <consortium name="The Broad Institute Genome Sequencing Center for Infectious Disease"/>
            <person name="Wu L."/>
            <person name="Ma J."/>
        </authorList>
    </citation>
    <scope>NUCLEOTIDE SEQUENCE [LARGE SCALE GENOMIC DNA]</scope>
    <source>
        <strain evidence="4">KCTC 23299</strain>
    </source>
</reference>
<dbReference type="InterPro" id="IPR018756">
    <property type="entry name" value="DUF2314"/>
</dbReference>
<proteinExistence type="predicted"/>
<dbReference type="EMBL" id="JBHUOZ010000001">
    <property type="protein sequence ID" value="MFD2918095.1"/>
    <property type="molecule type" value="Genomic_DNA"/>
</dbReference>
<evidence type="ECO:0000256" key="1">
    <source>
        <dbReference type="SAM" id="SignalP"/>
    </source>
</evidence>
<comment type="caution">
    <text evidence="3">The sequence shown here is derived from an EMBL/GenBank/DDBJ whole genome shotgun (WGS) entry which is preliminary data.</text>
</comment>
<dbReference type="PROSITE" id="PS51257">
    <property type="entry name" value="PROKAR_LIPOPROTEIN"/>
    <property type="match status" value="1"/>
</dbReference>
<dbReference type="RefSeq" id="WP_386093600.1">
    <property type="nucleotide sequence ID" value="NZ_JBHUOZ010000001.1"/>
</dbReference>
<sequence>MTFSRMVMATCVATALFMACNNNDNGMKVIEREEEPDIYQVKDEDKAMNNAIATARQSLGIFNTALKSGADSLQSFSLKVRYDMPDGYGEHIWLNEVSLNDGVYTGIVNNVPDVITEVKFGDTVTVNNDRISDWMYLANNKLRGGYTLRVIREKMSPEEKKKMQEQSGFIIE</sequence>
<keyword evidence="4" id="KW-1185">Reference proteome</keyword>